<feature type="domain" description="Terminase large subunit GpA endonuclease" evidence="2">
    <location>
        <begin position="290"/>
        <end position="567"/>
    </location>
</feature>
<dbReference type="InterPro" id="IPR046453">
    <property type="entry name" value="GpA_ATPase"/>
</dbReference>
<evidence type="ECO:0000313" key="3">
    <source>
        <dbReference type="EMBL" id="OPJ63697.1"/>
    </source>
</evidence>
<dbReference type="Pfam" id="PF20454">
    <property type="entry name" value="GpA_nuclease"/>
    <property type="match status" value="1"/>
</dbReference>
<dbReference type="InterPro" id="IPR008866">
    <property type="entry name" value="Phage_lambda_GpA-like"/>
</dbReference>
<dbReference type="Gene3D" id="3.40.50.300">
    <property type="entry name" value="P-loop containing nucleotide triphosphate hydrolases"/>
    <property type="match status" value="1"/>
</dbReference>
<keyword evidence="4" id="KW-1185">Reference proteome</keyword>
<proteinExistence type="inferred from homology"/>
<dbReference type="InterPro" id="IPR027417">
    <property type="entry name" value="P-loop_NTPase"/>
</dbReference>
<dbReference type="HAMAP" id="MF_04144">
    <property type="entry name" value="TERL_LAMBDA"/>
    <property type="match status" value="1"/>
</dbReference>
<dbReference type="PANTHER" id="PTHR34413">
    <property type="entry name" value="PROPHAGE TAIL FIBER ASSEMBLY PROTEIN HOMOLOG TFAE-RELATED-RELATED"/>
    <property type="match status" value="1"/>
</dbReference>
<dbReference type="PANTHER" id="PTHR34413:SF2">
    <property type="entry name" value="PROPHAGE TAIL FIBER ASSEMBLY PROTEIN HOMOLOG TFAE-RELATED"/>
    <property type="match status" value="1"/>
</dbReference>
<dbReference type="InterPro" id="IPR051220">
    <property type="entry name" value="TFA_Chaperone"/>
</dbReference>
<dbReference type="OrthoDB" id="5181253at2"/>
<dbReference type="GO" id="GO:0004519">
    <property type="term" value="F:endonuclease activity"/>
    <property type="evidence" value="ECO:0007669"/>
    <property type="project" value="InterPro"/>
</dbReference>
<evidence type="ECO:0000259" key="1">
    <source>
        <dbReference type="Pfam" id="PF05876"/>
    </source>
</evidence>
<evidence type="ECO:0000259" key="2">
    <source>
        <dbReference type="Pfam" id="PF20454"/>
    </source>
</evidence>
<reference evidence="3 4" key="1">
    <citation type="submission" date="2017-03" db="EMBL/GenBank/DDBJ databases">
        <title>Genome sequence of Clostridium chromiireducens DSM 23318.</title>
        <authorList>
            <person name="Poehlein A."/>
            <person name="Daniel R."/>
        </authorList>
    </citation>
    <scope>NUCLEOTIDE SEQUENCE [LARGE SCALE GENOMIC DNA]</scope>
    <source>
        <strain evidence="3 4">DSM 23318</strain>
    </source>
</reference>
<protein>
    <submittedName>
        <fullName evidence="3">Phage terminase large subunit (GpA)</fullName>
    </submittedName>
</protein>
<name>A0A1V4IWA6_9CLOT</name>
<dbReference type="AlphaFoldDB" id="A0A1V4IWA6"/>
<dbReference type="STRING" id="225345.CLCHR_15120"/>
<dbReference type="RefSeq" id="WP_079439082.1">
    <property type="nucleotide sequence ID" value="NZ_MZGT01000016.1"/>
</dbReference>
<sequence>MRRKIQSRTLNLFKNIAKVLAPPPKLTASQWADSYRKLSKEASAEPGQWRTDRAPYQREIMDATNDPEVETVVVMSSAQVGKTELILNIIGYFMDYDPSPILLLQPTLEMAEAFSKDRLAPMLRDTPVLKDKIGDAKARNSGNTLLHKTFPGGHITMAGANSPSSLASRPIRVVLADEVDRYPLSAGTEGDPVNLAAKRTTTFWNRKKVYVSTPTIKGASRIETEYEDSTMEQWCLPCPYCGRHQPLTWGQIRFEDATMECLFCRERGTEAEWKSGKGEWRARRKHRNKRGFHLNELASPWKRWTDVIEDFREAKKNTETLKVWINTSLGESWEEQGEKADEETLMKRRERYNCQVPDKVLVLTAGVDTQDDRLEVEIVGWGFGKESWGIEYKAFYGDPSQSAIWNQLDSYLSRTWIHGNGQGIVVSCTCVDSGGHYTSEVYKFCKAREHRRIFAVKGQGGDGIPFVGRASRTNREKAALFNLGVDQGKETLLSRLKLEFEGEGYCHFPMEGDRGYDEAYFKGLTSEKRTIKYYKGKPKVEWLKKSGTRNEPLDIRNYATAALEILNPLFESLQNSKQNSNIYNQKPVQKRYGVIKKGIDY</sequence>
<feature type="domain" description="Phage terminase large subunit GpA ATPase" evidence="1">
    <location>
        <begin position="43"/>
        <end position="280"/>
    </location>
</feature>
<evidence type="ECO:0000313" key="4">
    <source>
        <dbReference type="Proteomes" id="UP000191056"/>
    </source>
</evidence>
<dbReference type="EMBL" id="MZGT01000016">
    <property type="protein sequence ID" value="OPJ63697.1"/>
    <property type="molecule type" value="Genomic_DNA"/>
</dbReference>
<dbReference type="GO" id="GO:0005524">
    <property type="term" value="F:ATP binding"/>
    <property type="evidence" value="ECO:0007669"/>
    <property type="project" value="InterPro"/>
</dbReference>
<accession>A0A1V4IWA6</accession>
<comment type="caution">
    <text evidence="3">The sequence shown here is derived from an EMBL/GenBank/DDBJ whole genome shotgun (WGS) entry which is preliminary data.</text>
</comment>
<dbReference type="InterPro" id="IPR046454">
    <property type="entry name" value="GpA_endonuclease"/>
</dbReference>
<dbReference type="Pfam" id="PF05876">
    <property type="entry name" value="GpA_ATPase"/>
    <property type="match status" value="1"/>
</dbReference>
<dbReference type="Proteomes" id="UP000191056">
    <property type="component" value="Unassembled WGS sequence"/>
</dbReference>
<gene>
    <name evidence="3" type="ORF">CLCHR_15120</name>
</gene>
<organism evidence="3 4">
    <name type="scientific">Clostridium chromiireducens</name>
    <dbReference type="NCBI Taxonomy" id="225345"/>
    <lineage>
        <taxon>Bacteria</taxon>
        <taxon>Bacillati</taxon>
        <taxon>Bacillota</taxon>
        <taxon>Clostridia</taxon>
        <taxon>Eubacteriales</taxon>
        <taxon>Clostridiaceae</taxon>
        <taxon>Clostridium</taxon>
    </lineage>
</organism>
<dbReference type="GO" id="GO:0016887">
    <property type="term" value="F:ATP hydrolysis activity"/>
    <property type="evidence" value="ECO:0007669"/>
    <property type="project" value="InterPro"/>
</dbReference>